<name>A0A8C9LHX8_9PRIM</name>
<feature type="region of interest" description="Disordered" evidence="1">
    <location>
        <begin position="1"/>
        <end position="98"/>
    </location>
</feature>
<dbReference type="Proteomes" id="UP000694416">
    <property type="component" value="Unplaced"/>
</dbReference>
<protein>
    <submittedName>
        <fullName evidence="2">Uncharacterized protein</fullName>
    </submittedName>
</protein>
<sequence length="98" mass="10559">MGPSYPSSPGLSPVPPPDKVDGFSRRSLRRARPRRSHSSSQFRYQSNQQELTPLPLLKGELAAGHQGNRAPEGTSRAVGWGGRQRATAKRGSLDTPPG</sequence>
<evidence type="ECO:0000313" key="3">
    <source>
        <dbReference type="Proteomes" id="UP000694416"/>
    </source>
</evidence>
<dbReference type="AlphaFoldDB" id="A0A8C9LHX8"/>
<proteinExistence type="predicted"/>
<evidence type="ECO:0000256" key="1">
    <source>
        <dbReference type="SAM" id="MobiDB-lite"/>
    </source>
</evidence>
<accession>A0A8C9LHX8</accession>
<feature type="compositionally biased region" description="Low complexity" evidence="1">
    <location>
        <begin position="1"/>
        <end position="11"/>
    </location>
</feature>
<dbReference type="Ensembl" id="ENSPTET00000003384.1">
    <property type="protein sequence ID" value="ENSPTEP00000002212.1"/>
    <property type="gene ID" value="ENSPTEG00000002570.1"/>
</dbReference>
<keyword evidence="3" id="KW-1185">Reference proteome</keyword>
<reference evidence="2" key="1">
    <citation type="submission" date="2025-08" db="UniProtKB">
        <authorList>
            <consortium name="Ensembl"/>
        </authorList>
    </citation>
    <scope>IDENTIFICATION</scope>
</reference>
<feature type="compositionally biased region" description="Polar residues" evidence="1">
    <location>
        <begin position="41"/>
        <end position="51"/>
    </location>
</feature>
<reference evidence="2" key="2">
    <citation type="submission" date="2025-09" db="UniProtKB">
        <authorList>
            <consortium name="Ensembl"/>
        </authorList>
    </citation>
    <scope>IDENTIFICATION</scope>
</reference>
<feature type="compositionally biased region" description="Basic residues" evidence="1">
    <location>
        <begin position="26"/>
        <end position="37"/>
    </location>
</feature>
<organism evidence="2 3">
    <name type="scientific">Piliocolobus tephrosceles</name>
    <name type="common">Ugandan red Colobus</name>
    <dbReference type="NCBI Taxonomy" id="591936"/>
    <lineage>
        <taxon>Eukaryota</taxon>
        <taxon>Metazoa</taxon>
        <taxon>Chordata</taxon>
        <taxon>Craniata</taxon>
        <taxon>Vertebrata</taxon>
        <taxon>Euteleostomi</taxon>
        <taxon>Mammalia</taxon>
        <taxon>Eutheria</taxon>
        <taxon>Euarchontoglires</taxon>
        <taxon>Primates</taxon>
        <taxon>Haplorrhini</taxon>
        <taxon>Catarrhini</taxon>
        <taxon>Cercopithecidae</taxon>
        <taxon>Colobinae</taxon>
        <taxon>Piliocolobus</taxon>
    </lineage>
</organism>
<evidence type="ECO:0000313" key="2">
    <source>
        <dbReference type="Ensembl" id="ENSPTEP00000002212.1"/>
    </source>
</evidence>